<dbReference type="OrthoDB" id="2396353at2759"/>
<dbReference type="AlphaFoldDB" id="A0A397SHV9"/>
<accession>A0A397SHV9</accession>
<organism evidence="1 2">
    <name type="scientific">Glomus cerebriforme</name>
    <dbReference type="NCBI Taxonomy" id="658196"/>
    <lineage>
        <taxon>Eukaryota</taxon>
        <taxon>Fungi</taxon>
        <taxon>Fungi incertae sedis</taxon>
        <taxon>Mucoromycota</taxon>
        <taxon>Glomeromycotina</taxon>
        <taxon>Glomeromycetes</taxon>
        <taxon>Glomerales</taxon>
        <taxon>Glomeraceae</taxon>
        <taxon>Glomus</taxon>
    </lineage>
</organism>
<gene>
    <name evidence="1" type="ORF">C1645_835462</name>
</gene>
<keyword evidence="2" id="KW-1185">Reference proteome</keyword>
<dbReference type="EMBL" id="QKYT01000672">
    <property type="protein sequence ID" value="RIA82371.1"/>
    <property type="molecule type" value="Genomic_DNA"/>
</dbReference>
<proteinExistence type="predicted"/>
<reference evidence="1 2" key="1">
    <citation type="submission" date="2018-06" db="EMBL/GenBank/DDBJ databases">
        <title>Comparative genomics reveals the genomic features of Rhizophagus irregularis, R. cerebriforme, R. diaphanum and Gigaspora rosea, and their symbiotic lifestyle signature.</title>
        <authorList>
            <person name="Morin E."/>
            <person name="San Clemente H."/>
            <person name="Chen E.C.H."/>
            <person name="De La Providencia I."/>
            <person name="Hainaut M."/>
            <person name="Kuo A."/>
            <person name="Kohler A."/>
            <person name="Murat C."/>
            <person name="Tang N."/>
            <person name="Roy S."/>
            <person name="Loubradou J."/>
            <person name="Henrissat B."/>
            <person name="Grigoriev I.V."/>
            <person name="Corradi N."/>
            <person name="Roux C."/>
            <person name="Martin F.M."/>
        </authorList>
    </citation>
    <scope>NUCLEOTIDE SEQUENCE [LARGE SCALE GENOMIC DNA]</scope>
    <source>
        <strain evidence="1 2">DAOM 227022</strain>
    </source>
</reference>
<evidence type="ECO:0000313" key="2">
    <source>
        <dbReference type="Proteomes" id="UP000265703"/>
    </source>
</evidence>
<name>A0A397SHV9_9GLOM</name>
<dbReference type="Proteomes" id="UP000265703">
    <property type="component" value="Unassembled WGS sequence"/>
</dbReference>
<protein>
    <submittedName>
        <fullName evidence="1">Uncharacterized protein</fullName>
    </submittedName>
</protein>
<sequence length="232" mass="26486">MLKATGCHEITPFTKDESKYQFWSHSLNVSQDQHILTLLYSQGFLTSSPNDASSKLWGYFKNAFYKNNKGQDGHIRVLSIVANKFTHNELKEQLGISLKTITSAQSYATTNSPGCPALCKPTITRVQLLKETFDQFMTFLLDKNVTTLSSYKVDATTDLPNSKFIYREDLGGLCLICNEYGFGVFENMIDLIYEKIDGINTQNELINQLEIIKYHLRREYEKELTINTLGHV</sequence>
<evidence type="ECO:0000313" key="1">
    <source>
        <dbReference type="EMBL" id="RIA82371.1"/>
    </source>
</evidence>
<comment type="caution">
    <text evidence="1">The sequence shown here is derived from an EMBL/GenBank/DDBJ whole genome shotgun (WGS) entry which is preliminary data.</text>
</comment>